<dbReference type="RefSeq" id="WP_306976707.1">
    <property type="nucleotide sequence ID" value="NZ_JAUSTQ010000007.1"/>
</dbReference>
<evidence type="ECO:0000313" key="1">
    <source>
        <dbReference type="EMBL" id="MDQ0159887.1"/>
    </source>
</evidence>
<dbReference type="EMBL" id="JAUSTQ010000007">
    <property type="protein sequence ID" value="MDQ0159887.1"/>
    <property type="molecule type" value="Genomic_DNA"/>
</dbReference>
<comment type="caution">
    <text evidence="1">The sequence shown here is derived from an EMBL/GenBank/DDBJ whole genome shotgun (WGS) entry which is preliminary data.</text>
</comment>
<dbReference type="Proteomes" id="UP001224359">
    <property type="component" value="Unassembled WGS sequence"/>
</dbReference>
<organism evidence="1 2">
    <name type="scientific">Alkalibacillus salilacus</name>
    <dbReference type="NCBI Taxonomy" id="284582"/>
    <lineage>
        <taxon>Bacteria</taxon>
        <taxon>Bacillati</taxon>
        <taxon>Bacillota</taxon>
        <taxon>Bacilli</taxon>
        <taxon>Bacillales</taxon>
        <taxon>Bacillaceae</taxon>
        <taxon>Alkalibacillus</taxon>
    </lineage>
</organism>
<gene>
    <name evidence="1" type="ORF">J2S77_001874</name>
</gene>
<keyword evidence="2" id="KW-1185">Reference proteome</keyword>
<reference evidence="1 2" key="1">
    <citation type="submission" date="2023-07" db="EMBL/GenBank/DDBJ databases">
        <title>Genomic Encyclopedia of Type Strains, Phase IV (KMG-IV): sequencing the most valuable type-strain genomes for metagenomic binning, comparative biology and taxonomic classification.</title>
        <authorList>
            <person name="Goeker M."/>
        </authorList>
    </citation>
    <scope>NUCLEOTIDE SEQUENCE [LARGE SCALE GENOMIC DNA]</scope>
    <source>
        <strain evidence="1 2">DSM 16460</strain>
    </source>
</reference>
<sequence>MIHYHSRYYIHGHVDWKLTEQSHERGNQSAQLLNGDSPLSEQDLIQFMGSYKRKSEYTYRTNKRQIWLKHFRTSKPIPDCKIRQPIKIKQTDVRYVLMIDSSRSMKQGNLLEWVDHRDFTKYHHIFLHRENLYPYPHEGLTEKHLEGGTSFIKPVQMLTTVAKQCDLLVHLDHVTDGHVGQAEQTRLNDALVKPILSYRQIRP</sequence>
<name>A0ABT9VG64_9BACI</name>
<protein>
    <submittedName>
        <fullName evidence="1">Uncharacterized protein</fullName>
    </submittedName>
</protein>
<accession>A0ABT9VG64</accession>
<evidence type="ECO:0000313" key="2">
    <source>
        <dbReference type="Proteomes" id="UP001224359"/>
    </source>
</evidence>
<proteinExistence type="predicted"/>